<organism evidence="11 12">
    <name type="scientific">Gleimia europaea ACS-120-V-Col10b</name>
    <dbReference type="NCBI Taxonomy" id="883069"/>
    <lineage>
        <taxon>Bacteria</taxon>
        <taxon>Bacillati</taxon>
        <taxon>Actinomycetota</taxon>
        <taxon>Actinomycetes</taxon>
        <taxon>Actinomycetales</taxon>
        <taxon>Actinomycetaceae</taxon>
        <taxon>Gleimia</taxon>
    </lineage>
</organism>
<dbReference type="Proteomes" id="UP000014387">
    <property type="component" value="Unassembled WGS sequence"/>
</dbReference>
<dbReference type="RefSeq" id="WP_016444024.1">
    <property type="nucleotide sequence ID" value="NZ_KE150266.1"/>
</dbReference>
<dbReference type="AlphaFoldDB" id="A0A9W5REE4"/>
<dbReference type="EMBL" id="AGWN01000001">
    <property type="protein sequence ID" value="EPD30912.1"/>
    <property type="molecule type" value="Genomic_DNA"/>
</dbReference>
<evidence type="ECO:0000313" key="11">
    <source>
        <dbReference type="EMBL" id="EPD30912.1"/>
    </source>
</evidence>
<keyword evidence="4 9" id="KW-0812">Transmembrane</keyword>
<feature type="compositionally biased region" description="Basic and acidic residues" evidence="8">
    <location>
        <begin position="15"/>
        <end position="29"/>
    </location>
</feature>
<dbReference type="SUPFAM" id="SSF52266">
    <property type="entry name" value="SGNH hydrolase"/>
    <property type="match status" value="1"/>
</dbReference>
<dbReference type="InterPro" id="IPR050879">
    <property type="entry name" value="Acyltransferase_3"/>
</dbReference>
<feature type="compositionally biased region" description="Polar residues" evidence="8">
    <location>
        <begin position="457"/>
        <end position="471"/>
    </location>
</feature>
<feature type="transmembrane region" description="Helical" evidence="9">
    <location>
        <begin position="102"/>
        <end position="121"/>
    </location>
</feature>
<feature type="region of interest" description="Disordered" evidence="8">
    <location>
        <begin position="1"/>
        <end position="29"/>
    </location>
</feature>
<dbReference type="Gene3D" id="3.40.50.1110">
    <property type="entry name" value="SGNH hydrolase"/>
    <property type="match status" value="1"/>
</dbReference>
<feature type="transmembrane region" description="Helical" evidence="9">
    <location>
        <begin position="354"/>
        <end position="376"/>
    </location>
</feature>
<dbReference type="GO" id="GO:0009103">
    <property type="term" value="P:lipopolysaccharide biosynthetic process"/>
    <property type="evidence" value="ECO:0007669"/>
    <property type="project" value="TreeGrafter"/>
</dbReference>
<keyword evidence="3" id="KW-0808">Transferase</keyword>
<feature type="transmembrane region" description="Helical" evidence="9">
    <location>
        <begin position="228"/>
        <end position="246"/>
    </location>
</feature>
<reference evidence="11 12" key="1">
    <citation type="submission" date="2013-05" db="EMBL/GenBank/DDBJ databases">
        <title>The Genome Sequence of Actinomyces europaeus ACS-120-V-COL10B.</title>
        <authorList>
            <consortium name="The Broad Institute Genomics Platform"/>
            <person name="Earl A."/>
            <person name="Ward D."/>
            <person name="Feldgarden M."/>
            <person name="Gevers D."/>
            <person name="Saerens B."/>
            <person name="Vaneechoutte M."/>
            <person name="Walker B."/>
            <person name="Young S."/>
            <person name="Zeng Q."/>
            <person name="Gargeya S."/>
            <person name="Fitzgerald M."/>
            <person name="Haas B."/>
            <person name="Abouelleil A."/>
            <person name="Allen A.W."/>
            <person name="Alvarado L."/>
            <person name="Arachchi H.M."/>
            <person name="Berlin A.M."/>
            <person name="Chapman S.B."/>
            <person name="Gainer-Dewar J."/>
            <person name="Goldberg J."/>
            <person name="Griggs A."/>
            <person name="Gujja S."/>
            <person name="Hansen M."/>
            <person name="Howarth C."/>
            <person name="Imamovic A."/>
            <person name="Ireland A."/>
            <person name="Larimer J."/>
            <person name="McCowan C."/>
            <person name="Murphy C."/>
            <person name="Pearson M."/>
            <person name="Poon T.W."/>
            <person name="Priest M."/>
            <person name="Roberts A."/>
            <person name="Saif S."/>
            <person name="Shea T."/>
            <person name="Sisk P."/>
            <person name="Sykes S."/>
            <person name="Wortman J."/>
            <person name="Nusbaum C."/>
            <person name="Birren B."/>
        </authorList>
    </citation>
    <scope>NUCLEOTIDE SEQUENCE [LARGE SCALE GENOMIC DNA]</scope>
    <source>
        <strain evidence="11 12">ACS-120-V-Col10b</strain>
    </source>
</reference>
<dbReference type="Pfam" id="PF01757">
    <property type="entry name" value="Acyl_transf_3"/>
    <property type="match status" value="1"/>
</dbReference>
<feature type="region of interest" description="Disordered" evidence="8">
    <location>
        <begin position="451"/>
        <end position="488"/>
    </location>
</feature>
<feature type="transmembrane region" description="Helical" evidence="9">
    <location>
        <begin position="421"/>
        <end position="440"/>
    </location>
</feature>
<feature type="transmembrane region" description="Helical" evidence="9">
    <location>
        <begin position="194"/>
        <end position="213"/>
    </location>
</feature>
<evidence type="ECO:0000256" key="3">
    <source>
        <dbReference type="ARBA" id="ARBA00022679"/>
    </source>
</evidence>
<evidence type="ECO:0000256" key="6">
    <source>
        <dbReference type="ARBA" id="ARBA00023136"/>
    </source>
</evidence>
<dbReference type="PANTHER" id="PTHR23028:SF53">
    <property type="entry name" value="ACYL_TRANSF_3 DOMAIN-CONTAINING PROTEIN"/>
    <property type="match status" value="1"/>
</dbReference>
<comment type="caution">
    <text evidence="11">The sequence shown here is derived from an EMBL/GenBank/DDBJ whole genome shotgun (WGS) entry which is preliminary data.</text>
</comment>
<evidence type="ECO:0000256" key="4">
    <source>
        <dbReference type="ARBA" id="ARBA00022692"/>
    </source>
</evidence>
<keyword evidence="6 9" id="KW-0472">Membrane</keyword>
<feature type="transmembrane region" description="Helical" evidence="9">
    <location>
        <begin position="38"/>
        <end position="54"/>
    </location>
</feature>
<dbReference type="InterPro" id="IPR002656">
    <property type="entry name" value="Acyl_transf_3_dom"/>
</dbReference>
<gene>
    <name evidence="11" type="ORF">HMPREF9238_00667</name>
</gene>
<feature type="domain" description="Acyltransferase 3" evidence="10">
    <location>
        <begin position="35"/>
        <end position="373"/>
    </location>
</feature>
<feature type="transmembrane region" description="Helical" evidence="9">
    <location>
        <begin position="171"/>
        <end position="187"/>
    </location>
</feature>
<keyword evidence="2" id="KW-1003">Cell membrane</keyword>
<feature type="transmembrane region" description="Helical" evidence="9">
    <location>
        <begin position="284"/>
        <end position="305"/>
    </location>
</feature>
<dbReference type="InterPro" id="IPR036514">
    <property type="entry name" value="SGNH_hydro_sf"/>
</dbReference>
<keyword evidence="7" id="KW-0012">Acyltransferase</keyword>
<evidence type="ECO:0000256" key="8">
    <source>
        <dbReference type="SAM" id="MobiDB-lite"/>
    </source>
</evidence>
<dbReference type="PANTHER" id="PTHR23028">
    <property type="entry name" value="ACETYLTRANSFERASE"/>
    <property type="match status" value="1"/>
</dbReference>
<evidence type="ECO:0000256" key="1">
    <source>
        <dbReference type="ARBA" id="ARBA00004651"/>
    </source>
</evidence>
<feature type="transmembrane region" description="Helical" evidence="9">
    <location>
        <begin position="60"/>
        <end position="81"/>
    </location>
</feature>
<evidence type="ECO:0000256" key="2">
    <source>
        <dbReference type="ARBA" id="ARBA00022475"/>
    </source>
</evidence>
<accession>A0A9W5REE4</accession>
<sequence length="653" mass="71027">MIGEVAGKQVSAGGKKQELQAPRRPEARTPARRVRGLDGLRALAAAAVLAYHLIPGVAIGGFLGVDVFFVLSGFLITALLIRENQRFGGINLKSFWLRRVRRLLPAVALMSVITLIVAGVLNRDLLVGILPQFVGVLTFSYNWVEISQGVSYFNQAQPHLWTNVWSLAVEQQFYLLWPLVVVGILFLPPKWRPVVPFIFAVVSAGLMAFWAAGTTEFTRAYQGTDSHAFGLMLGAALAMVATDPMGMPDRVADGWQKWWRGLLAWISLAIIVSTWFLIPDDRAWVYPWGTLIAVVATLGLIQGFLPSVDEAGGPGHFLANLLDSRPLVWLGERSYGIYLWHWPLWVIASKMLPAASMGVITLMVIAGSVLAATLSYHYVEVPMRQEGIGATIKRWLGPSWDLIDPSTPMPKAPQWQSYRRIMAPGLVAVVVVGTVLGFLLSAPEKTQAQLAVERGQQALQGSSEPTGQPTEASAEDQKHPLSPATGENTVVYGDSVTVAAAAHLQDLLPGVQIDAEVSRSVIQGIDLMRGDAQDGSLRTYVVVALATNGPVDPEQLDDMVKTIGPDRRLVLVTGFGPARTTWVEPSANLIREFAQKHSDVVRVADWNAAIRDRTDLLASDYVHPDDDGAKIFAQTVADALASFSQADSEPTEK</sequence>
<keyword evidence="12" id="KW-1185">Reference proteome</keyword>
<evidence type="ECO:0000256" key="5">
    <source>
        <dbReference type="ARBA" id="ARBA00022989"/>
    </source>
</evidence>
<dbReference type="OrthoDB" id="3404679at2"/>
<proteinExistence type="predicted"/>
<name>A0A9W5REE4_9ACTO</name>
<dbReference type="GO" id="GO:0016747">
    <property type="term" value="F:acyltransferase activity, transferring groups other than amino-acyl groups"/>
    <property type="evidence" value="ECO:0007669"/>
    <property type="project" value="InterPro"/>
</dbReference>
<dbReference type="GO" id="GO:0005886">
    <property type="term" value="C:plasma membrane"/>
    <property type="evidence" value="ECO:0007669"/>
    <property type="project" value="UniProtKB-SubCell"/>
</dbReference>
<evidence type="ECO:0000259" key="10">
    <source>
        <dbReference type="Pfam" id="PF01757"/>
    </source>
</evidence>
<feature type="transmembrane region" description="Helical" evidence="9">
    <location>
        <begin position="258"/>
        <end position="278"/>
    </location>
</feature>
<evidence type="ECO:0000256" key="9">
    <source>
        <dbReference type="SAM" id="Phobius"/>
    </source>
</evidence>
<evidence type="ECO:0000256" key="7">
    <source>
        <dbReference type="ARBA" id="ARBA00023315"/>
    </source>
</evidence>
<comment type="subcellular location">
    <subcellularLocation>
        <location evidence="1">Cell membrane</location>
        <topology evidence="1">Multi-pass membrane protein</topology>
    </subcellularLocation>
</comment>
<keyword evidence="5 9" id="KW-1133">Transmembrane helix</keyword>
<evidence type="ECO:0000313" key="12">
    <source>
        <dbReference type="Proteomes" id="UP000014387"/>
    </source>
</evidence>
<protein>
    <recommendedName>
        <fullName evidence="10">Acyltransferase 3 domain-containing protein</fullName>
    </recommendedName>
</protein>